<name>A0A8J6TEL0_9BACT</name>
<evidence type="ECO:0000313" key="2">
    <source>
        <dbReference type="EMBL" id="MBC8209364.1"/>
    </source>
</evidence>
<sequence>MKSNTQTQQLTAANNIGQETSTFALNTGIVMAALVGLWGFACMIGGLMSSGFGGVIQGYISAVTGM</sequence>
<feature type="transmembrane region" description="Helical" evidence="1">
    <location>
        <begin position="23"/>
        <end position="47"/>
    </location>
</feature>
<organism evidence="2 3">
    <name type="scientific">Candidatus Desulfatifera sulfidica</name>
    <dbReference type="NCBI Taxonomy" id="2841691"/>
    <lineage>
        <taxon>Bacteria</taxon>
        <taxon>Pseudomonadati</taxon>
        <taxon>Thermodesulfobacteriota</taxon>
        <taxon>Desulfobulbia</taxon>
        <taxon>Desulfobulbales</taxon>
        <taxon>Desulfobulbaceae</taxon>
        <taxon>Candidatus Desulfatifera</taxon>
    </lineage>
</organism>
<protein>
    <submittedName>
        <fullName evidence="2">Uncharacterized protein</fullName>
    </submittedName>
</protein>
<keyword evidence="1" id="KW-0472">Membrane</keyword>
<keyword evidence="1" id="KW-0812">Transmembrane</keyword>
<accession>A0A8J6TEL0</accession>
<proteinExistence type="predicted"/>
<evidence type="ECO:0000313" key="3">
    <source>
        <dbReference type="Proteomes" id="UP000599024"/>
    </source>
</evidence>
<dbReference type="AlphaFoldDB" id="A0A8J6TEL0"/>
<comment type="caution">
    <text evidence="2">The sequence shown here is derived from an EMBL/GenBank/DDBJ whole genome shotgun (WGS) entry which is preliminary data.</text>
</comment>
<reference evidence="2 3" key="1">
    <citation type="submission" date="2020-08" db="EMBL/GenBank/DDBJ databases">
        <title>Bridging the membrane lipid divide: bacteria of the FCB group superphylum have the potential to synthesize archaeal ether lipids.</title>
        <authorList>
            <person name="Villanueva L."/>
            <person name="Von Meijenfeldt F.A.B."/>
            <person name="Westbye A.B."/>
            <person name="Yadav S."/>
            <person name="Hopmans E.C."/>
            <person name="Dutilh B.E."/>
            <person name="Sinninghe Damste J.S."/>
        </authorList>
    </citation>
    <scope>NUCLEOTIDE SEQUENCE [LARGE SCALE GENOMIC DNA]</scope>
    <source>
        <strain evidence="2">NIOZ-UU81</strain>
    </source>
</reference>
<dbReference type="EMBL" id="JACNLK010000094">
    <property type="protein sequence ID" value="MBC8209364.1"/>
    <property type="molecule type" value="Genomic_DNA"/>
</dbReference>
<evidence type="ECO:0000256" key="1">
    <source>
        <dbReference type="SAM" id="Phobius"/>
    </source>
</evidence>
<gene>
    <name evidence="2" type="ORF">H8E79_09400</name>
</gene>
<dbReference type="Proteomes" id="UP000599024">
    <property type="component" value="Unassembled WGS sequence"/>
</dbReference>
<keyword evidence="1" id="KW-1133">Transmembrane helix</keyword>